<sequence length="154" mass="17896">MSLFILFLFCTGSTEPGSKNYSLVLTSMSWEDARSHCKQHFTDLAMIEDTSENTAVASIISSYTVWIGLYRQPWRWTDGSASSFTNWYPGRPNNCASVQHCVYENNNHEWNDYSCSYAARSYDVVCSSQTIQLWFAKERLDAPQHYWQNIQWTD</sequence>
<accession>A0A8C6SMV1</accession>
<dbReference type="PROSITE" id="PS50041">
    <property type="entry name" value="C_TYPE_LECTIN_2"/>
    <property type="match status" value="1"/>
</dbReference>
<keyword evidence="4" id="KW-1185">Reference proteome</keyword>
<feature type="chain" id="PRO_5034094961" description="C-type lectin domain-containing protein" evidence="1">
    <location>
        <begin position="17"/>
        <end position="154"/>
    </location>
</feature>
<proteinExistence type="predicted"/>
<dbReference type="Gene3D" id="3.10.100.10">
    <property type="entry name" value="Mannose-Binding Protein A, subunit A"/>
    <property type="match status" value="1"/>
</dbReference>
<dbReference type="InterPro" id="IPR016186">
    <property type="entry name" value="C-type_lectin-like/link_sf"/>
</dbReference>
<feature type="domain" description="C-type lectin" evidence="2">
    <location>
        <begin position="16"/>
        <end position="116"/>
    </location>
</feature>
<dbReference type="PANTHER" id="PTHR45784">
    <property type="entry name" value="C-TYPE LECTIN DOMAIN FAMILY 20 MEMBER A-RELATED"/>
    <property type="match status" value="1"/>
</dbReference>
<evidence type="ECO:0000259" key="2">
    <source>
        <dbReference type="PROSITE" id="PS50041"/>
    </source>
</evidence>
<dbReference type="SUPFAM" id="SSF56436">
    <property type="entry name" value="C-type lectin-like"/>
    <property type="match status" value="1"/>
</dbReference>
<organism evidence="3 4">
    <name type="scientific">Neogobius melanostomus</name>
    <name type="common">round goby</name>
    <dbReference type="NCBI Taxonomy" id="47308"/>
    <lineage>
        <taxon>Eukaryota</taxon>
        <taxon>Metazoa</taxon>
        <taxon>Chordata</taxon>
        <taxon>Craniata</taxon>
        <taxon>Vertebrata</taxon>
        <taxon>Euteleostomi</taxon>
        <taxon>Actinopterygii</taxon>
        <taxon>Neopterygii</taxon>
        <taxon>Teleostei</taxon>
        <taxon>Neoteleostei</taxon>
        <taxon>Acanthomorphata</taxon>
        <taxon>Gobiaria</taxon>
        <taxon>Gobiiformes</taxon>
        <taxon>Gobioidei</taxon>
        <taxon>Gobiidae</taxon>
        <taxon>Benthophilinae</taxon>
        <taxon>Neogobiini</taxon>
        <taxon>Neogobius</taxon>
    </lineage>
</organism>
<feature type="signal peptide" evidence="1">
    <location>
        <begin position="1"/>
        <end position="16"/>
    </location>
</feature>
<evidence type="ECO:0000256" key="1">
    <source>
        <dbReference type="SAM" id="SignalP"/>
    </source>
</evidence>
<dbReference type="Pfam" id="PF00059">
    <property type="entry name" value="Lectin_C"/>
    <property type="match status" value="1"/>
</dbReference>
<name>A0A8C6SMV1_9GOBI</name>
<dbReference type="SMART" id="SM00034">
    <property type="entry name" value="CLECT"/>
    <property type="match status" value="1"/>
</dbReference>
<dbReference type="InterPro" id="IPR001304">
    <property type="entry name" value="C-type_lectin-like"/>
</dbReference>
<dbReference type="PANTHER" id="PTHR45784:SF3">
    <property type="entry name" value="C-TYPE LECTIN DOMAIN FAMILY 4 MEMBER K-LIKE-RELATED"/>
    <property type="match status" value="1"/>
</dbReference>
<dbReference type="Proteomes" id="UP000694523">
    <property type="component" value="Unplaced"/>
</dbReference>
<evidence type="ECO:0000313" key="3">
    <source>
        <dbReference type="Ensembl" id="ENSNMLP00000008185.1"/>
    </source>
</evidence>
<dbReference type="AlphaFoldDB" id="A0A8C6SMV1"/>
<reference evidence="3" key="2">
    <citation type="submission" date="2025-09" db="UniProtKB">
        <authorList>
            <consortium name="Ensembl"/>
        </authorList>
    </citation>
    <scope>IDENTIFICATION</scope>
</reference>
<keyword evidence="1" id="KW-0732">Signal</keyword>
<protein>
    <recommendedName>
        <fullName evidence="2">C-type lectin domain-containing protein</fullName>
    </recommendedName>
</protein>
<reference evidence="3" key="1">
    <citation type="submission" date="2025-08" db="UniProtKB">
        <authorList>
            <consortium name="Ensembl"/>
        </authorList>
    </citation>
    <scope>IDENTIFICATION</scope>
</reference>
<evidence type="ECO:0000313" key="4">
    <source>
        <dbReference type="Proteomes" id="UP000694523"/>
    </source>
</evidence>
<dbReference type="CDD" id="cd00037">
    <property type="entry name" value="CLECT"/>
    <property type="match status" value="1"/>
</dbReference>
<dbReference type="InterPro" id="IPR016187">
    <property type="entry name" value="CTDL_fold"/>
</dbReference>
<dbReference type="Ensembl" id="ENSNMLT00000009308.1">
    <property type="protein sequence ID" value="ENSNMLP00000008185.1"/>
    <property type="gene ID" value="ENSNMLG00000005819.1"/>
</dbReference>